<dbReference type="EMBL" id="LOQT01000018">
    <property type="protein sequence ID" value="OKX81210.1"/>
    <property type="molecule type" value="Genomic_DNA"/>
</dbReference>
<evidence type="ECO:0008006" key="3">
    <source>
        <dbReference type="Google" id="ProtNLM"/>
    </source>
</evidence>
<dbReference type="AlphaFoldDB" id="A0AB36IBU5"/>
<evidence type="ECO:0000313" key="1">
    <source>
        <dbReference type="EMBL" id="OKX81210.1"/>
    </source>
</evidence>
<evidence type="ECO:0000313" key="2">
    <source>
        <dbReference type="Proteomes" id="UP000186091"/>
    </source>
</evidence>
<reference evidence="1 2" key="1">
    <citation type="submission" date="2015-12" db="EMBL/GenBank/DDBJ databases">
        <title>Genome sequence of Corynebacterium AS 1.542.</title>
        <authorList>
            <person name="Yang J."/>
            <person name="Yang S."/>
        </authorList>
    </citation>
    <scope>NUCLEOTIDE SEQUENCE [LARGE SCALE GENOMIC DNA]</scope>
    <source>
        <strain evidence="1 2">AS 1.542</strain>
    </source>
</reference>
<comment type="caution">
    <text evidence="1">The sequence shown here is derived from an EMBL/GenBank/DDBJ whole genome shotgun (WGS) entry which is preliminary data.</text>
</comment>
<sequence>MLVGLNFFGHLGLKFDFTVTISHYRFLITDFANSIPCAQFLNGDFSRKMALFLVVSLLRNWKCEIVIEKPHPGY</sequence>
<gene>
    <name evidence="1" type="ORF">AUP69_07795</name>
</gene>
<organism evidence="1 2">
    <name type="scientific">Corynebacterium glutamicum</name>
    <name type="common">Brevibacterium saccharolyticum</name>
    <dbReference type="NCBI Taxonomy" id="1718"/>
    <lineage>
        <taxon>Bacteria</taxon>
        <taxon>Bacillati</taxon>
        <taxon>Actinomycetota</taxon>
        <taxon>Actinomycetes</taxon>
        <taxon>Mycobacteriales</taxon>
        <taxon>Corynebacteriaceae</taxon>
        <taxon>Corynebacterium</taxon>
    </lineage>
</organism>
<name>A0AB36IBU5_CORGT</name>
<proteinExistence type="predicted"/>
<dbReference type="Proteomes" id="UP000186091">
    <property type="component" value="Unassembled WGS sequence"/>
</dbReference>
<protein>
    <recommendedName>
        <fullName evidence="3">Transposase</fullName>
    </recommendedName>
</protein>
<accession>A0AB36IBU5</accession>